<dbReference type="PANTHER" id="PTHR24367:SF10">
    <property type="entry name" value="LEUCINE-RICH REPEAT LGI FAMILY MEMBER 3"/>
    <property type="match status" value="1"/>
</dbReference>
<dbReference type="Pfam" id="PF13855">
    <property type="entry name" value="LRR_8"/>
    <property type="match status" value="1"/>
</dbReference>
<dbReference type="SUPFAM" id="SSF52058">
    <property type="entry name" value="L domain-like"/>
    <property type="match status" value="1"/>
</dbReference>
<dbReference type="GO" id="GO:0008021">
    <property type="term" value="C:synaptic vesicle"/>
    <property type="evidence" value="ECO:0007669"/>
    <property type="project" value="TreeGrafter"/>
</dbReference>
<dbReference type="EMBL" id="JACASF010000004">
    <property type="protein sequence ID" value="KAF6480594.1"/>
    <property type="molecule type" value="Genomic_DNA"/>
</dbReference>
<evidence type="ECO:0000256" key="3">
    <source>
        <dbReference type="SAM" id="SignalP"/>
    </source>
</evidence>
<dbReference type="InterPro" id="IPR051295">
    <property type="entry name" value="LGI_related"/>
</dbReference>
<proteinExistence type="predicted"/>
<name>A0A7J8I7P3_MOLMO</name>
<accession>A0A7J8I7P3</accession>
<evidence type="ECO:0000313" key="5">
    <source>
        <dbReference type="Proteomes" id="UP000550707"/>
    </source>
</evidence>
<dbReference type="InterPro" id="IPR003591">
    <property type="entry name" value="Leu-rich_rpt_typical-subtyp"/>
</dbReference>
<comment type="caution">
    <text evidence="4">The sequence shown here is derived from an EMBL/GenBank/DDBJ whole genome shotgun (WGS) entry which is preliminary data.</text>
</comment>
<reference evidence="4 5" key="1">
    <citation type="journal article" date="2020" name="Nature">
        <title>Six reference-quality genomes reveal evolution of bat adaptations.</title>
        <authorList>
            <person name="Jebb D."/>
            <person name="Huang Z."/>
            <person name="Pippel M."/>
            <person name="Hughes G.M."/>
            <person name="Lavrichenko K."/>
            <person name="Devanna P."/>
            <person name="Winkler S."/>
            <person name="Jermiin L.S."/>
            <person name="Skirmuntt E.C."/>
            <person name="Katzourakis A."/>
            <person name="Burkitt-Gray L."/>
            <person name="Ray D.A."/>
            <person name="Sullivan K.A.M."/>
            <person name="Roscito J.G."/>
            <person name="Kirilenko B.M."/>
            <person name="Davalos L.M."/>
            <person name="Corthals A.P."/>
            <person name="Power M.L."/>
            <person name="Jones G."/>
            <person name="Ransome R.D."/>
            <person name="Dechmann D.K.N."/>
            <person name="Locatelli A.G."/>
            <person name="Puechmaille S.J."/>
            <person name="Fedrigo O."/>
            <person name="Jarvis E.D."/>
            <person name="Hiller M."/>
            <person name="Vernes S.C."/>
            <person name="Myers E.W."/>
            <person name="Teeling E.C."/>
        </authorList>
    </citation>
    <scope>NUCLEOTIDE SEQUENCE [LARGE SCALE GENOMIC DNA]</scope>
    <source>
        <strain evidence="4">MMolMol1</strain>
        <tissue evidence="4">Muscle</tissue>
    </source>
</reference>
<keyword evidence="3" id="KW-0732">Signal</keyword>
<feature type="chain" id="PRO_5029598890" evidence="3">
    <location>
        <begin position="31"/>
        <end position="165"/>
    </location>
</feature>
<gene>
    <name evidence="4" type="ORF">HJG59_007656</name>
</gene>
<protein>
    <submittedName>
        <fullName evidence="4">Leucine rich repeat LGI family member 3</fullName>
    </submittedName>
</protein>
<organism evidence="4 5">
    <name type="scientific">Molossus molossus</name>
    <name type="common">Pallas' mastiff bat</name>
    <name type="synonym">Vespertilio molossus</name>
    <dbReference type="NCBI Taxonomy" id="27622"/>
    <lineage>
        <taxon>Eukaryota</taxon>
        <taxon>Metazoa</taxon>
        <taxon>Chordata</taxon>
        <taxon>Craniata</taxon>
        <taxon>Vertebrata</taxon>
        <taxon>Euteleostomi</taxon>
        <taxon>Mammalia</taxon>
        <taxon>Eutheria</taxon>
        <taxon>Laurasiatheria</taxon>
        <taxon>Chiroptera</taxon>
        <taxon>Yangochiroptera</taxon>
        <taxon>Molossidae</taxon>
        <taxon>Molossus</taxon>
    </lineage>
</organism>
<evidence type="ECO:0000256" key="1">
    <source>
        <dbReference type="ARBA" id="ARBA00022614"/>
    </source>
</evidence>
<dbReference type="PROSITE" id="PS51450">
    <property type="entry name" value="LRR"/>
    <property type="match status" value="1"/>
</dbReference>
<dbReference type="Proteomes" id="UP000550707">
    <property type="component" value="Unassembled WGS sequence"/>
</dbReference>
<dbReference type="GO" id="GO:0017157">
    <property type="term" value="P:regulation of exocytosis"/>
    <property type="evidence" value="ECO:0007669"/>
    <property type="project" value="TreeGrafter"/>
</dbReference>
<feature type="signal peptide" evidence="3">
    <location>
        <begin position="1"/>
        <end position="30"/>
    </location>
</feature>
<evidence type="ECO:0000313" key="4">
    <source>
        <dbReference type="EMBL" id="KAF6480594.1"/>
    </source>
</evidence>
<dbReference type="SMART" id="SM00369">
    <property type="entry name" value="LRR_TYP"/>
    <property type="match status" value="3"/>
</dbReference>
<keyword evidence="5" id="KW-1185">Reference proteome</keyword>
<keyword evidence="2" id="KW-0677">Repeat</keyword>
<evidence type="ECO:0000256" key="2">
    <source>
        <dbReference type="ARBA" id="ARBA00022737"/>
    </source>
</evidence>
<dbReference type="InterPro" id="IPR032675">
    <property type="entry name" value="LRR_dom_sf"/>
</dbReference>
<sequence length="165" mass="18174">MAGLRTRRGSGLRLLALSGLGFCLMLQVSAKRPPKTPPCPPSCSCTRDTAFCVDSKAVPRNLPAEVISLTLVNAAFSEIQDGAFSHLPLLQFLLLNSNKFTLIGDNAFTGLSHLQYLFIENNDIWTLSKFTFRGLKSLTHLSLANNNLQTLPRDIFRPLDILSDL</sequence>
<dbReference type="AlphaFoldDB" id="A0A7J8I7P3"/>
<dbReference type="PANTHER" id="PTHR24367">
    <property type="entry name" value="LEUCINE-RICH REPEAT-CONTAINING PROTEIN"/>
    <property type="match status" value="1"/>
</dbReference>
<keyword evidence="1" id="KW-0433">Leucine-rich repeat</keyword>
<dbReference type="InterPro" id="IPR001611">
    <property type="entry name" value="Leu-rich_rpt"/>
</dbReference>
<dbReference type="Gene3D" id="3.80.10.10">
    <property type="entry name" value="Ribonuclease Inhibitor"/>
    <property type="match status" value="1"/>
</dbReference>